<sequence length="478" mass="51828">MANRASSMTLTALGGVAVGLLIGWQLPALATSSESDTEIETTADDDSGMSTFELIQLGERHRGEITSQSELNGKDGSRFTRFTLPLEEGALIEIELGGPLHGTLSLYDDEEQMLTSTYEPTAYLDPGQTPALRHRIDESGDYTLIVSGNDLHSYGPFSLTSRSMELTTSDTLSVPSRADGWLQDGSDQYTLTVEESGLYQIEMRSSDVDAYLVLEGPHGYQREDDDSAGNLDARIADFLEPGEYQLTARTAYGQESGLYTLSVEPHELADGASLRNSGELTIDEPLQGWLNGEPLTYQLTLETPATVTIDMLSSDFDAFLELHGEGISTSDDDGGEELNARIRYNLGPGSYTVTARSHSFSGSGLFELKASAVELDELPADGQLSIGQPLNARLEVGARDAYTFQLDEAGTYRLDMMSSELDAYLELEGEGLFLNDDDSGDNLDARIETHLEPGEYRAIARSFNGSDSGSYVLSLSAE</sequence>
<dbReference type="RefSeq" id="WP_114480884.1">
    <property type="nucleotide sequence ID" value="NZ_QPII01000025.1"/>
</dbReference>
<evidence type="ECO:0000313" key="1">
    <source>
        <dbReference type="EMBL" id="RCV86394.1"/>
    </source>
</evidence>
<name>A0A368TP48_9GAMM</name>
<protein>
    <recommendedName>
        <fullName evidence="3">Peptidase C-terminal archaeal/bacterial domain-containing protein</fullName>
    </recommendedName>
</protein>
<accession>A0A368TP48</accession>
<comment type="caution">
    <text evidence="1">The sequence shown here is derived from an EMBL/GenBank/DDBJ whole genome shotgun (WGS) entry which is preliminary data.</text>
</comment>
<dbReference type="EMBL" id="QPII01000025">
    <property type="protein sequence ID" value="RCV86394.1"/>
    <property type="molecule type" value="Genomic_DNA"/>
</dbReference>
<gene>
    <name evidence="1" type="ORF">DU505_20770</name>
</gene>
<evidence type="ECO:0008006" key="3">
    <source>
        <dbReference type="Google" id="ProtNLM"/>
    </source>
</evidence>
<organism evidence="1 2">
    <name type="scientific">Billgrantia montanilacus</name>
    <dbReference type="NCBI Taxonomy" id="2282305"/>
    <lineage>
        <taxon>Bacteria</taxon>
        <taxon>Pseudomonadati</taxon>
        <taxon>Pseudomonadota</taxon>
        <taxon>Gammaproteobacteria</taxon>
        <taxon>Oceanospirillales</taxon>
        <taxon>Halomonadaceae</taxon>
        <taxon>Billgrantia</taxon>
    </lineage>
</organism>
<dbReference type="AlphaFoldDB" id="A0A368TP48"/>
<evidence type="ECO:0000313" key="2">
    <source>
        <dbReference type="Proteomes" id="UP000252405"/>
    </source>
</evidence>
<keyword evidence="2" id="KW-1185">Reference proteome</keyword>
<dbReference type="Proteomes" id="UP000252405">
    <property type="component" value="Unassembled WGS sequence"/>
</dbReference>
<reference evidence="1 2" key="1">
    <citation type="submission" date="2018-07" db="EMBL/GenBank/DDBJ databases">
        <title>Halomonas montanilacus sp. nov., isolated from Lake Pengyan on Tibetan Plateau.</title>
        <authorList>
            <person name="Lu H."/>
            <person name="Xing P."/>
            <person name="Wu Q."/>
        </authorList>
    </citation>
    <scope>NUCLEOTIDE SEQUENCE [LARGE SCALE GENOMIC DNA]</scope>
    <source>
        <strain evidence="1 2">PYC7W</strain>
    </source>
</reference>
<dbReference type="Gene3D" id="2.60.120.380">
    <property type="match status" value="2"/>
</dbReference>
<proteinExistence type="predicted"/>
<dbReference type="OrthoDB" id="8893233at2"/>